<evidence type="ECO:0000256" key="1">
    <source>
        <dbReference type="SAM" id="Coils"/>
    </source>
</evidence>
<proteinExistence type="predicted"/>
<sequence>MADPVTITTILGNLKVAIDIAKAIRESDVSIERAELKLRLAEMIGALADAKLEVIEVQELLAEKDKQLSELEQAFQSKDALVKHYDAYYEVGPNGGAVGEPLCAHCWQVRHRKYHLASEPRDNFVRVCISCGHKYSSRHVPKLTAEASAGDA</sequence>
<protein>
    <submittedName>
        <fullName evidence="2">Uncharacterized protein</fullName>
    </submittedName>
</protein>
<evidence type="ECO:0000313" key="3">
    <source>
        <dbReference type="Proteomes" id="UP001556220"/>
    </source>
</evidence>
<dbReference type="Proteomes" id="UP001556220">
    <property type="component" value="Unassembled WGS sequence"/>
</dbReference>
<accession>A0ABV3QFR6</accession>
<reference evidence="2 3" key="1">
    <citation type="submission" date="2024-06" db="EMBL/GenBank/DDBJ databases">
        <authorList>
            <person name="Woo H."/>
        </authorList>
    </citation>
    <scope>NUCLEOTIDE SEQUENCE [LARGE SCALE GENOMIC DNA]</scope>
    <source>
        <strain evidence="2 3">Si-c</strain>
    </source>
</reference>
<dbReference type="RefSeq" id="WP_367854748.1">
    <property type="nucleotide sequence ID" value="NZ_JBFOHK010000003.1"/>
</dbReference>
<name>A0ABV3QFR6_9GAMM</name>
<dbReference type="EMBL" id="JBFOHK010000003">
    <property type="protein sequence ID" value="MEW9572683.1"/>
    <property type="molecule type" value="Genomic_DNA"/>
</dbReference>
<feature type="coiled-coil region" evidence="1">
    <location>
        <begin position="33"/>
        <end position="77"/>
    </location>
</feature>
<gene>
    <name evidence="2" type="ORF">ABQJ54_13065</name>
</gene>
<evidence type="ECO:0000313" key="2">
    <source>
        <dbReference type="EMBL" id="MEW9572683.1"/>
    </source>
</evidence>
<keyword evidence="3" id="KW-1185">Reference proteome</keyword>
<keyword evidence="1" id="KW-0175">Coiled coil</keyword>
<comment type="caution">
    <text evidence="2">The sequence shown here is derived from an EMBL/GenBank/DDBJ whole genome shotgun (WGS) entry which is preliminary data.</text>
</comment>
<organism evidence="2 3">
    <name type="scientific">Rhodanobacter lycopersici</name>
    <dbReference type="NCBI Taxonomy" id="3162487"/>
    <lineage>
        <taxon>Bacteria</taxon>
        <taxon>Pseudomonadati</taxon>
        <taxon>Pseudomonadota</taxon>
        <taxon>Gammaproteobacteria</taxon>
        <taxon>Lysobacterales</taxon>
        <taxon>Rhodanobacteraceae</taxon>
        <taxon>Rhodanobacter</taxon>
    </lineage>
</organism>